<dbReference type="AlphaFoldDB" id="A0A178IJQ2"/>
<feature type="domain" description="Outer membrane protein beta-barrel" evidence="3">
    <location>
        <begin position="15"/>
        <end position="224"/>
    </location>
</feature>
<protein>
    <recommendedName>
        <fullName evidence="3">Outer membrane protein beta-barrel domain-containing protein</fullName>
    </recommendedName>
</protein>
<feature type="signal peptide" evidence="2">
    <location>
        <begin position="1"/>
        <end position="24"/>
    </location>
</feature>
<dbReference type="SUPFAM" id="SSF56925">
    <property type="entry name" value="OMPA-like"/>
    <property type="match status" value="1"/>
</dbReference>
<keyword evidence="1 2" id="KW-0732">Signal</keyword>
<evidence type="ECO:0000256" key="1">
    <source>
        <dbReference type="ARBA" id="ARBA00022729"/>
    </source>
</evidence>
<comment type="caution">
    <text evidence="4">The sequence shown here is derived from an EMBL/GenBank/DDBJ whole genome shotgun (WGS) entry which is preliminary data.</text>
</comment>
<keyword evidence="5" id="KW-1185">Reference proteome</keyword>
<feature type="chain" id="PRO_5008088983" description="Outer membrane protein beta-barrel domain-containing protein" evidence="2">
    <location>
        <begin position="25"/>
        <end position="224"/>
    </location>
</feature>
<dbReference type="Pfam" id="PF13505">
    <property type="entry name" value="OMP_b-brl"/>
    <property type="match status" value="1"/>
</dbReference>
<dbReference type="InterPro" id="IPR027385">
    <property type="entry name" value="Beta-barrel_OMP"/>
</dbReference>
<name>A0A178IJQ2_9BACT</name>
<dbReference type="EMBL" id="LRRQ01000093">
    <property type="protein sequence ID" value="OAM89485.1"/>
    <property type="molecule type" value="Genomic_DNA"/>
</dbReference>
<evidence type="ECO:0000256" key="2">
    <source>
        <dbReference type="SAM" id="SignalP"/>
    </source>
</evidence>
<dbReference type="Proteomes" id="UP000078486">
    <property type="component" value="Unassembled WGS sequence"/>
</dbReference>
<evidence type="ECO:0000259" key="3">
    <source>
        <dbReference type="Pfam" id="PF13505"/>
    </source>
</evidence>
<proteinExistence type="predicted"/>
<dbReference type="InterPro" id="IPR011250">
    <property type="entry name" value="OMP/PagP_B-barrel"/>
</dbReference>
<gene>
    <name evidence="4" type="ORF">AW736_13055</name>
</gene>
<organism evidence="4 5">
    <name type="scientific">Termitidicoccus mucosus</name>
    <dbReference type="NCBI Taxonomy" id="1184151"/>
    <lineage>
        <taxon>Bacteria</taxon>
        <taxon>Pseudomonadati</taxon>
        <taxon>Verrucomicrobiota</taxon>
        <taxon>Opitutia</taxon>
        <taxon>Opitutales</taxon>
        <taxon>Opitutaceae</taxon>
        <taxon>Termitidicoccus</taxon>
    </lineage>
</organism>
<dbReference type="Gene3D" id="2.40.160.20">
    <property type="match status" value="1"/>
</dbReference>
<evidence type="ECO:0000313" key="5">
    <source>
        <dbReference type="Proteomes" id="UP000078486"/>
    </source>
</evidence>
<accession>A0A178IJQ2</accession>
<sequence length="224" mass="24344">MKTHVSKTILLTIGLLAAGAISFARQGGAYVLPKDSGPNFYLEAGPGFMKADLKTTEGDDVNDDLGKFVGGSLSFGWRISPNHKIQIEAGGYVSDAKESGEDYSWKADITAIPVLVSYSYCVQLDQAGRCELRLTPTLGSITMQIDEKEDDPSGHYSASVSDTTYAVGAGVGITYHLSSKFYVDAGYRFLRLGKTEYSFYDDEPETGLKAANSHWVSVTFGWKF</sequence>
<evidence type="ECO:0000313" key="4">
    <source>
        <dbReference type="EMBL" id="OAM89485.1"/>
    </source>
</evidence>
<reference evidence="4 5" key="1">
    <citation type="submission" date="2016-01" db="EMBL/GenBank/DDBJ databases">
        <title>High potential of lignocellulose degradation of a new Verrucomicrobia species.</title>
        <authorList>
            <person name="Wang Y."/>
            <person name="Shi Y."/>
            <person name="Qiu Z."/>
            <person name="Liu S."/>
            <person name="Yang H."/>
        </authorList>
    </citation>
    <scope>NUCLEOTIDE SEQUENCE [LARGE SCALE GENOMIC DNA]</scope>
    <source>
        <strain evidence="4 5">TSB47</strain>
    </source>
</reference>